<evidence type="ECO:0000313" key="2">
    <source>
        <dbReference type="EMBL" id="OPH84136.1"/>
    </source>
</evidence>
<accession>A0A1V4I1N2</accession>
<sequence>MIRFAVILSLLPLLAGTAAASAQTAAEKRNSGCARDVAKYCRAKMNDGDMVVLTCLKEHRAKVSKKCAETLAEHGQ</sequence>
<evidence type="ECO:0000256" key="1">
    <source>
        <dbReference type="SAM" id="SignalP"/>
    </source>
</evidence>
<reference evidence="2 3" key="1">
    <citation type="submission" date="2017-02" db="EMBL/GenBank/DDBJ databases">
        <title>Genome sequence of the nitrite-oxidizing bacterium Nitrobacter vulgaris strain Ab1.</title>
        <authorList>
            <person name="Mellbye B.L."/>
            <person name="Davis E.W."/>
            <person name="Spieck E."/>
            <person name="Chang J.H."/>
            <person name="Bottomley P.J."/>
            <person name="Sayavedra-Soto L.A."/>
        </authorList>
    </citation>
    <scope>NUCLEOTIDE SEQUENCE [LARGE SCALE GENOMIC DNA]</scope>
    <source>
        <strain evidence="2 3">Ab1</strain>
    </source>
</reference>
<dbReference type="AlphaFoldDB" id="A0A1V4I1N2"/>
<keyword evidence="1" id="KW-0732">Signal</keyword>
<dbReference type="OrthoDB" id="8248423at2"/>
<organism evidence="2 3">
    <name type="scientific">Nitrobacter vulgaris</name>
    <dbReference type="NCBI Taxonomy" id="29421"/>
    <lineage>
        <taxon>Bacteria</taxon>
        <taxon>Pseudomonadati</taxon>
        <taxon>Pseudomonadota</taxon>
        <taxon>Alphaproteobacteria</taxon>
        <taxon>Hyphomicrobiales</taxon>
        <taxon>Nitrobacteraceae</taxon>
        <taxon>Nitrobacter</taxon>
    </lineage>
</organism>
<feature type="chain" id="PRO_5012279652" description="Cysteine rich repeat protein" evidence="1">
    <location>
        <begin position="21"/>
        <end position="76"/>
    </location>
</feature>
<keyword evidence="3" id="KW-1185">Reference proteome</keyword>
<protein>
    <recommendedName>
        <fullName evidence="4">Cysteine rich repeat protein</fullName>
    </recommendedName>
</protein>
<dbReference type="RefSeq" id="WP_079445640.1">
    <property type="nucleotide sequence ID" value="NZ_JAVDPZ010000008.1"/>
</dbReference>
<evidence type="ECO:0008006" key="4">
    <source>
        <dbReference type="Google" id="ProtNLM"/>
    </source>
</evidence>
<name>A0A1V4I1N2_NITVU</name>
<feature type="signal peptide" evidence="1">
    <location>
        <begin position="1"/>
        <end position="20"/>
    </location>
</feature>
<proteinExistence type="predicted"/>
<evidence type="ECO:0000313" key="3">
    <source>
        <dbReference type="Proteomes" id="UP000189940"/>
    </source>
</evidence>
<dbReference type="Proteomes" id="UP000189940">
    <property type="component" value="Unassembled WGS sequence"/>
</dbReference>
<dbReference type="EMBL" id="MWPQ01000009">
    <property type="protein sequence ID" value="OPH84136.1"/>
    <property type="molecule type" value="Genomic_DNA"/>
</dbReference>
<comment type="caution">
    <text evidence="2">The sequence shown here is derived from an EMBL/GenBank/DDBJ whole genome shotgun (WGS) entry which is preliminary data.</text>
</comment>
<gene>
    <name evidence="2" type="ORF">B2M20_03090</name>
</gene>